<protein>
    <submittedName>
        <fullName evidence="2">Secreted protein</fullName>
    </submittedName>
</protein>
<keyword evidence="1" id="KW-1185">Reference proteome</keyword>
<proteinExistence type="predicted"/>
<sequence>MTWQFANSLQNLFAGVVEATSFAMKGILLRCVHLAVSQLLRATLYVLILSLGSFVCNVELYCCAPTIP</sequence>
<dbReference type="WBParaSite" id="ALUE_0000814301-mRNA-1">
    <property type="protein sequence ID" value="ALUE_0000814301-mRNA-1"/>
    <property type="gene ID" value="ALUE_0000814301"/>
</dbReference>
<name>A0A0M3HXP7_ASCLU</name>
<dbReference type="AlphaFoldDB" id="A0A0M3HXP7"/>
<dbReference type="Proteomes" id="UP000036681">
    <property type="component" value="Unplaced"/>
</dbReference>
<accession>A0A0M3HXP7</accession>
<reference evidence="2" key="1">
    <citation type="submission" date="2017-02" db="UniProtKB">
        <authorList>
            <consortium name="WormBaseParasite"/>
        </authorList>
    </citation>
    <scope>IDENTIFICATION</scope>
</reference>
<evidence type="ECO:0000313" key="2">
    <source>
        <dbReference type="WBParaSite" id="ALUE_0000814301-mRNA-1"/>
    </source>
</evidence>
<organism evidence="1 2">
    <name type="scientific">Ascaris lumbricoides</name>
    <name type="common">Giant roundworm</name>
    <dbReference type="NCBI Taxonomy" id="6252"/>
    <lineage>
        <taxon>Eukaryota</taxon>
        <taxon>Metazoa</taxon>
        <taxon>Ecdysozoa</taxon>
        <taxon>Nematoda</taxon>
        <taxon>Chromadorea</taxon>
        <taxon>Rhabditida</taxon>
        <taxon>Spirurina</taxon>
        <taxon>Ascaridomorpha</taxon>
        <taxon>Ascaridoidea</taxon>
        <taxon>Ascarididae</taxon>
        <taxon>Ascaris</taxon>
    </lineage>
</organism>
<evidence type="ECO:0000313" key="1">
    <source>
        <dbReference type="Proteomes" id="UP000036681"/>
    </source>
</evidence>